<dbReference type="InterPro" id="IPR013196">
    <property type="entry name" value="HTH_11"/>
</dbReference>
<dbReference type="Gene3D" id="1.10.10.10">
    <property type="entry name" value="Winged helix-like DNA-binding domain superfamily/Winged helix DNA-binding domain"/>
    <property type="match status" value="1"/>
</dbReference>
<dbReference type="PANTHER" id="PTHR34580:SF1">
    <property type="entry name" value="PROTEIN PAFC"/>
    <property type="match status" value="1"/>
</dbReference>
<evidence type="ECO:0000313" key="5">
    <source>
        <dbReference type="Proteomes" id="UP000820669"/>
    </source>
</evidence>
<dbReference type="InterPro" id="IPR036390">
    <property type="entry name" value="WH_DNA-bd_sf"/>
</dbReference>
<dbReference type="PROSITE" id="PS52050">
    <property type="entry name" value="WYL"/>
    <property type="match status" value="1"/>
</dbReference>
<dbReference type="InterPro" id="IPR036388">
    <property type="entry name" value="WH-like_DNA-bd_sf"/>
</dbReference>
<dbReference type="Pfam" id="PF08279">
    <property type="entry name" value="HTH_11"/>
    <property type="match status" value="1"/>
</dbReference>
<dbReference type="PIRSF" id="PIRSF016838">
    <property type="entry name" value="PafC"/>
    <property type="match status" value="1"/>
</dbReference>
<protein>
    <submittedName>
        <fullName evidence="4">WYL domain-containing protein</fullName>
    </submittedName>
</protein>
<sequence>MRASRLVALLFTLQRRRAATAAQLAGELEVSERTIYRDVAALQAAGVPLWTESGRGGGIRLLDGWHTRLDGLTSREAAAILAIGAPQVLADLGMGSALSAGQAKLLATLPAALREHARAVGERFHLDAPGWFQSAQQTGRLTEVAEAVWEQRRLRVDYRRGDGSVERVLEPLGLVLKAGVWYLVAGVAGEPMTIRTYRVSRILAAEPTGEGFVRPPRFVLTAWWADAATRFAGSLLREKVRLRVGPAGLRTLPHITDDDAAIRAIALAGPADDEGWRELILEVESIVVAAGQLTALGGQVEALDPPQLRAALAAAGAALAARNTGPVAAAP</sequence>
<keyword evidence="5" id="KW-1185">Reference proteome</keyword>
<dbReference type="SUPFAM" id="SSF46785">
    <property type="entry name" value="Winged helix' DNA-binding domain"/>
    <property type="match status" value="1"/>
</dbReference>
<feature type="domain" description="Helix-turn-helix type 11" evidence="1">
    <location>
        <begin position="8"/>
        <end position="56"/>
    </location>
</feature>
<dbReference type="EMBL" id="JAAXLA010000030">
    <property type="protein sequence ID" value="NMH99042.1"/>
    <property type="molecule type" value="Genomic_DNA"/>
</dbReference>
<organism evidence="4 5">
    <name type="scientific">Pseudonocardia acidicola</name>
    <dbReference type="NCBI Taxonomy" id="2724939"/>
    <lineage>
        <taxon>Bacteria</taxon>
        <taxon>Bacillati</taxon>
        <taxon>Actinomycetota</taxon>
        <taxon>Actinomycetes</taxon>
        <taxon>Pseudonocardiales</taxon>
        <taxon>Pseudonocardiaceae</taxon>
        <taxon>Pseudonocardia</taxon>
    </lineage>
</organism>
<dbReference type="InterPro" id="IPR026881">
    <property type="entry name" value="WYL_dom"/>
</dbReference>
<dbReference type="InterPro" id="IPR051534">
    <property type="entry name" value="CBASS_pafABC_assoc_protein"/>
</dbReference>
<feature type="domain" description="WCX" evidence="3">
    <location>
        <begin position="238"/>
        <end position="320"/>
    </location>
</feature>
<feature type="domain" description="WYL" evidence="2">
    <location>
        <begin position="141"/>
        <end position="206"/>
    </location>
</feature>
<accession>A0ABX1SET6</accession>
<dbReference type="RefSeq" id="WP_169382481.1">
    <property type="nucleotide sequence ID" value="NZ_JAAXLA010000030.1"/>
</dbReference>
<evidence type="ECO:0000259" key="2">
    <source>
        <dbReference type="Pfam" id="PF13280"/>
    </source>
</evidence>
<gene>
    <name evidence="4" type="ORF">HF526_17245</name>
</gene>
<proteinExistence type="predicted"/>
<dbReference type="Pfam" id="PF25583">
    <property type="entry name" value="WCX"/>
    <property type="match status" value="1"/>
</dbReference>
<evidence type="ECO:0000313" key="4">
    <source>
        <dbReference type="EMBL" id="NMH99042.1"/>
    </source>
</evidence>
<dbReference type="Proteomes" id="UP000820669">
    <property type="component" value="Unassembled WGS sequence"/>
</dbReference>
<reference evidence="4 5" key="1">
    <citation type="submission" date="2020-04" db="EMBL/GenBank/DDBJ databases">
        <authorList>
            <person name="Klaysubun C."/>
            <person name="Duangmal K."/>
            <person name="Lipun K."/>
        </authorList>
    </citation>
    <scope>NUCLEOTIDE SEQUENCE [LARGE SCALE GENOMIC DNA]</scope>
    <source>
        <strain evidence="4 5">K10HN5</strain>
    </source>
</reference>
<evidence type="ECO:0000259" key="1">
    <source>
        <dbReference type="Pfam" id="PF08279"/>
    </source>
</evidence>
<dbReference type="Pfam" id="PF13280">
    <property type="entry name" value="WYL"/>
    <property type="match status" value="1"/>
</dbReference>
<comment type="caution">
    <text evidence="4">The sequence shown here is derived from an EMBL/GenBank/DDBJ whole genome shotgun (WGS) entry which is preliminary data.</text>
</comment>
<evidence type="ECO:0000259" key="3">
    <source>
        <dbReference type="Pfam" id="PF25583"/>
    </source>
</evidence>
<name>A0ABX1SET6_9PSEU</name>
<dbReference type="InterPro" id="IPR028349">
    <property type="entry name" value="PafC-like"/>
</dbReference>
<dbReference type="InterPro" id="IPR057727">
    <property type="entry name" value="WCX_dom"/>
</dbReference>
<dbReference type="PANTHER" id="PTHR34580">
    <property type="match status" value="1"/>
</dbReference>